<keyword evidence="3" id="KW-1185">Reference proteome</keyword>
<reference evidence="2 3" key="1">
    <citation type="journal article" date="2016" name="Nat. Commun.">
        <title>Extremotolerant tardigrade genome and improved radiotolerance of human cultured cells by tardigrade-unique protein.</title>
        <authorList>
            <person name="Hashimoto T."/>
            <person name="Horikawa D.D."/>
            <person name="Saito Y."/>
            <person name="Kuwahara H."/>
            <person name="Kozuka-Hata H."/>
            <person name="Shin-I T."/>
            <person name="Minakuchi Y."/>
            <person name="Ohishi K."/>
            <person name="Motoyama A."/>
            <person name="Aizu T."/>
            <person name="Enomoto A."/>
            <person name="Kondo K."/>
            <person name="Tanaka S."/>
            <person name="Hara Y."/>
            <person name="Koshikawa S."/>
            <person name="Sagara H."/>
            <person name="Miura T."/>
            <person name="Yokobori S."/>
            <person name="Miyagawa K."/>
            <person name="Suzuki Y."/>
            <person name="Kubo T."/>
            <person name="Oyama M."/>
            <person name="Kohara Y."/>
            <person name="Fujiyama A."/>
            <person name="Arakawa K."/>
            <person name="Katayama T."/>
            <person name="Toyoda A."/>
            <person name="Kunieda T."/>
        </authorList>
    </citation>
    <scope>NUCLEOTIDE SEQUENCE [LARGE SCALE GENOMIC DNA]</scope>
    <source>
        <strain evidence="2 3">YOKOZUNA-1</strain>
    </source>
</reference>
<dbReference type="AlphaFoldDB" id="A0A1D1V5H9"/>
<dbReference type="EMBL" id="BDGG01000003">
    <property type="protein sequence ID" value="GAU95272.1"/>
    <property type="molecule type" value="Genomic_DNA"/>
</dbReference>
<organism evidence="2 3">
    <name type="scientific">Ramazzottius varieornatus</name>
    <name type="common">Water bear</name>
    <name type="synonym">Tardigrade</name>
    <dbReference type="NCBI Taxonomy" id="947166"/>
    <lineage>
        <taxon>Eukaryota</taxon>
        <taxon>Metazoa</taxon>
        <taxon>Ecdysozoa</taxon>
        <taxon>Tardigrada</taxon>
        <taxon>Eutardigrada</taxon>
        <taxon>Parachela</taxon>
        <taxon>Hypsibioidea</taxon>
        <taxon>Ramazzottiidae</taxon>
        <taxon>Ramazzottius</taxon>
    </lineage>
</organism>
<protein>
    <submittedName>
        <fullName evidence="2">Uncharacterized protein</fullName>
    </submittedName>
</protein>
<feature type="region of interest" description="Disordered" evidence="1">
    <location>
        <begin position="241"/>
        <end position="308"/>
    </location>
</feature>
<gene>
    <name evidence="2" type="primary">RvY_06918-1</name>
    <name evidence="2" type="synonym">RvY_06918.1</name>
    <name evidence="2" type="ORF">RvY_06918</name>
</gene>
<dbReference type="STRING" id="947166.A0A1D1V5H9"/>
<name>A0A1D1V5H9_RAMVA</name>
<evidence type="ECO:0000313" key="3">
    <source>
        <dbReference type="Proteomes" id="UP000186922"/>
    </source>
</evidence>
<dbReference type="Proteomes" id="UP000186922">
    <property type="component" value="Unassembled WGS sequence"/>
</dbReference>
<evidence type="ECO:0000256" key="1">
    <source>
        <dbReference type="SAM" id="MobiDB-lite"/>
    </source>
</evidence>
<comment type="caution">
    <text evidence="2">The sequence shown here is derived from an EMBL/GenBank/DDBJ whole genome shotgun (WGS) entry which is preliminary data.</text>
</comment>
<sequence length="374" mass="41645">MAVAYQRSQGYFQQPQYRPLSRRQLARGQEAQAAMLSARQRMMNAAPLASNRRYKRAAAPEDHPNMQNQRAHDLPAMREMMPQHSHILPKHMPMEAAEQKNHKPKSVASAEQRNHRGRPMSYEEFKKRHPLGRLWSGASGAGKEPYPGYWARVMGDAQWIYGNNTDNPNWVDYGQGPWYGNNTDDPNWVDYFRDGNAYYGDNREDPNWVDTFGGFRYGHNEEDPTWVDPYPQWWRKFTAAPTPAPLAPAPPAPTSPAPAPPAPAPPAPAPPAPAPPAPAPPAPAPASPADQTTPPTGGGRRKREVADQRAWKIAREKASQVCPSKSCGQKDVANKCQCVPKAGLPWSHYCISMKARDPCCETWAIASCPEIPVF</sequence>
<feature type="compositionally biased region" description="Pro residues" evidence="1">
    <location>
        <begin position="242"/>
        <end position="286"/>
    </location>
</feature>
<accession>A0A1D1V5H9</accession>
<proteinExistence type="predicted"/>
<evidence type="ECO:0000313" key="2">
    <source>
        <dbReference type="EMBL" id="GAU95272.1"/>
    </source>
</evidence>